<dbReference type="AlphaFoldDB" id="A0A820SE95"/>
<evidence type="ECO:0000313" key="1">
    <source>
        <dbReference type="EMBL" id="CAF4451451.1"/>
    </source>
</evidence>
<protein>
    <submittedName>
        <fullName evidence="1">Uncharacterized protein</fullName>
    </submittedName>
</protein>
<sequence>YIIENDEGGRSKCEKTIEQNLNEINQCTWQPYRINTYMDGTVGAIGERLYQSVDLNVKIIFIFTQDNIVVIGTSQRHVLK</sequence>
<comment type="caution">
    <text evidence="1">The sequence shown here is derived from an EMBL/GenBank/DDBJ whole genome shotgun (WGS) entry which is preliminary data.</text>
</comment>
<feature type="non-terminal residue" evidence="1">
    <location>
        <position position="1"/>
    </location>
</feature>
<accession>A0A820SE95</accession>
<feature type="non-terminal residue" evidence="1">
    <location>
        <position position="80"/>
    </location>
</feature>
<reference evidence="1" key="1">
    <citation type="submission" date="2021-02" db="EMBL/GenBank/DDBJ databases">
        <authorList>
            <person name="Nowell W R."/>
        </authorList>
    </citation>
    <scope>NUCLEOTIDE SEQUENCE</scope>
</reference>
<dbReference type="EMBL" id="CAJOAY010035466">
    <property type="protein sequence ID" value="CAF4451451.1"/>
    <property type="molecule type" value="Genomic_DNA"/>
</dbReference>
<proteinExistence type="predicted"/>
<dbReference type="Proteomes" id="UP000663881">
    <property type="component" value="Unassembled WGS sequence"/>
</dbReference>
<evidence type="ECO:0000313" key="2">
    <source>
        <dbReference type="Proteomes" id="UP000663881"/>
    </source>
</evidence>
<organism evidence="1 2">
    <name type="scientific">Adineta steineri</name>
    <dbReference type="NCBI Taxonomy" id="433720"/>
    <lineage>
        <taxon>Eukaryota</taxon>
        <taxon>Metazoa</taxon>
        <taxon>Spiralia</taxon>
        <taxon>Gnathifera</taxon>
        <taxon>Rotifera</taxon>
        <taxon>Eurotatoria</taxon>
        <taxon>Bdelloidea</taxon>
        <taxon>Adinetida</taxon>
        <taxon>Adinetidae</taxon>
        <taxon>Adineta</taxon>
    </lineage>
</organism>
<gene>
    <name evidence="1" type="ORF">OKA104_LOCUS54184</name>
</gene>
<name>A0A820SE95_9BILA</name>